<dbReference type="PROSITE" id="PS51257">
    <property type="entry name" value="PROKAR_LIPOPROTEIN"/>
    <property type="match status" value="1"/>
</dbReference>
<name>A0A2X2RAG6_CAPOC</name>
<protein>
    <submittedName>
        <fullName evidence="1">Uncharacterized protein</fullName>
    </submittedName>
</protein>
<sequence length="140" mass="15853">MKRTILMLLIAFGALSCSKEDIKRLEGKVDVTVYVKDNNGTPLKNWQVYAYDEWAWEHKSDSHPTFHAKRSATDDEGIASFVLSVDVIDEQEVYQFVVYYTEDNAGKKNLSGTEITKNSLKTVKTVTLKAKEKSTITITL</sequence>
<dbReference type="RefSeq" id="WP_128091438.1">
    <property type="nucleotide sequence ID" value="NZ_UARG01000017.1"/>
</dbReference>
<dbReference type="EMBL" id="UARG01000017">
    <property type="protein sequence ID" value="SQA78206.1"/>
    <property type="molecule type" value="Genomic_DNA"/>
</dbReference>
<evidence type="ECO:0000313" key="2">
    <source>
        <dbReference type="Proteomes" id="UP000249891"/>
    </source>
</evidence>
<gene>
    <name evidence="1" type="ORF">NCTC11546_01434</name>
</gene>
<evidence type="ECO:0000313" key="1">
    <source>
        <dbReference type="EMBL" id="SQA78206.1"/>
    </source>
</evidence>
<proteinExistence type="predicted"/>
<reference evidence="1 2" key="1">
    <citation type="submission" date="2018-06" db="EMBL/GenBank/DDBJ databases">
        <authorList>
            <consortium name="Pathogen Informatics"/>
            <person name="Doyle S."/>
        </authorList>
    </citation>
    <scope>NUCLEOTIDE SEQUENCE [LARGE SCALE GENOMIC DNA]</scope>
    <source>
        <strain evidence="1 2">NCTC11546</strain>
    </source>
</reference>
<accession>A0A2X2RAG6</accession>
<dbReference type="Proteomes" id="UP000249891">
    <property type="component" value="Unassembled WGS sequence"/>
</dbReference>
<dbReference type="AlphaFoldDB" id="A0A2X2RAG6"/>
<organism evidence="1 2">
    <name type="scientific">Capnocytophaga ochracea</name>
    <dbReference type="NCBI Taxonomy" id="1018"/>
    <lineage>
        <taxon>Bacteria</taxon>
        <taxon>Pseudomonadati</taxon>
        <taxon>Bacteroidota</taxon>
        <taxon>Flavobacteriia</taxon>
        <taxon>Flavobacteriales</taxon>
        <taxon>Flavobacteriaceae</taxon>
        <taxon>Capnocytophaga</taxon>
    </lineage>
</organism>